<evidence type="ECO:0000313" key="3">
    <source>
        <dbReference type="Proteomes" id="UP001164653"/>
    </source>
</evidence>
<proteinExistence type="predicted"/>
<reference evidence="2" key="1">
    <citation type="submission" date="2022-11" db="EMBL/GenBank/DDBJ databases">
        <title>Dyadobacter pollutisoli sp. nov., isolated from plastic dumped soil.</title>
        <authorList>
            <person name="Kim J.M."/>
            <person name="Kim K.R."/>
            <person name="Lee J.K."/>
            <person name="Hao L."/>
            <person name="Jeon C.O."/>
        </authorList>
    </citation>
    <scope>NUCLEOTIDE SEQUENCE</scope>
    <source>
        <strain evidence="2">U1</strain>
    </source>
</reference>
<evidence type="ECO:0000256" key="1">
    <source>
        <dbReference type="SAM" id="MobiDB-lite"/>
    </source>
</evidence>
<sequence length="67" mass="7809">MPATKEKSQKASKELPGKVTPDDSFPEINEALFARLAEDPFFKEKNRRMTEILEKVDWSGFKEKHKK</sequence>
<feature type="region of interest" description="Disordered" evidence="1">
    <location>
        <begin position="1"/>
        <end position="24"/>
    </location>
</feature>
<keyword evidence="3" id="KW-1185">Reference proteome</keyword>
<name>A0A9E8N460_9BACT</name>
<gene>
    <name evidence="2" type="ORF">ON006_16825</name>
</gene>
<organism evidence="2 3">
    <name type="scientific">Dyadobacter pollutisoli</name>
    <dbReference type="NCBI Taxonomy" id="2910158"/>
    <lineage>
        <taxon>Bacteria</taxon>
        <taxon>Pseudomonadati</taxon>
        <taxon>Bacteroidota</taxon>
        <taxon>Cytophagia</taxon>
        <taxon>Cytophagales</taxon>
        <taxon>Spirosomataceae</taxon>
        <taxon>Dyadobacter</taxon>
    </lineage>
</organism>
<dbReference type="KEGG" id="dpf:ON006_16825"/>
<accession>A0A9E8N460</accession>
<evidence type="ECO:0000313" key="2">
    <source>
        <dbReference type="EMBL" id="WAC09415.1"/>
    </source>
</evidence>
<dbReference type="RefSeq" id="WP_244822758.1">
    <property type="nucleotide sequence ID" value="NZ_CP112998.1"/>
</dbReference>
<dbReference type="AlphaFoldDB" id="A0A9E8N460"/>
<protein>
    <submittedName>
        <fullName evidence="2">Uncharacterized protein</fullName>
    </submittedName>
</protein>
<dbReference type="Proteomes" id="UP001164653">
    <property type="component" value="Chromosome"/>
</dbReference>
<dbReference type="EMBL" id="CP112998">
    <property type="protein sequence ID" value="WAC09415.1"/>
    <property type="molecule type" value="Genomic_DNA"/>
</dbReference>
<feature type="compositionally biased region" description="Basic and acidic residues" evidence="1">
    <location>
        <begin position="1"/>
        <end position="16"/>
    </location>
</feature>